<dbReference type="PIRSF" id="PIRSF006135">
    <property type="entry name" value="CobU"/>
    <property type="match status" value="1"/>
</dbReference>
<keyword evidence="14" id="KW-0067">ATP-binding</keyword>
<keyword evidence="10" id="KW-0169">Cobalamin biosynthesis</keyword>
<dbReference type="Pfam" id="PF02283">
    <property type="entry name" value="CobU"/>
    <property type="match status" value="1"/>
</dbReference>
<proteinExistence type="inferred from homology"/>
<dbReference type="InterPro" id="IPR027417">
    <property type="entry name" value="P-loop_NTPase"/>
</dbReference>
<evidence type="ECO:0000256" key="6">
    <source>
        <dbReference type="ARBA" id="ARBA00005159"/>
    </source>
</evidence>
<protein>
    <recommendedName>
        <fullName evidence="16">Adenosylcobinamide kinase</fullName>
        <ecNumber evidence="8">2.7.1.156</ecNumber>
        <ecNumber evidence="9">2.7.7.62</ecNumber>
    </recommendedName>
    <alternativeName>
        <fullName evidence="17">Adenosylcobinamide-phosphate guanylyltransferase</fullName>
    </alternativeName>
</protein>
<dbReference type="CDD" id="cd00544">
    <property type="entry name" value="CobU"/>
    <property type="match status" value="1"/>
</dbReference>
<dbReference type="Proteomes" id="UP001056708">
    <property type="component" value="Chromosome"/>
</dbReference>
<evidence type="ECO:0000256" key="13">
    <source>
        <dbReference type="ARBA" id="ARBA00022777"/>
    </source>
</evidence>
<keyword evidence="18" id="KW-0548">Nucleotidyltransferase</keyword>
<dbReference type="GO" id="GO:0008820">
    <property type="term" value="F:cobinamide phosphate guanylyltransferase activity"/>
    <property type="evidence" value="ECO:0007669"/>
    <property type="project" value="UniProtKB-EC"/>
</dbReference>
<keyword evidence="13 18" id="KW-0418">Kinase</keyword>
<comment type="similarity">
    <text evidence="7">Belongs to the CobU/CobP family.</text>
</comment>
<keyword evidence="12" id="KW-0547">Nucleotide-binding</keyword>
<dbReference type="Gene3D" id="3.40.50.300">
    <property type="entry name" value="P-loop containing nucleotide triphosphate hydrolases"/>
    <property type="match status" value="1"/>
</dbReference>
<evidence type="ECO:0000256" key="4">
    <source>
        <dbReference type="ARBA" id="ARBA00003889"/>
    </source>
</evidence>
<comment type="pathway">
    <text evidence="6">Cofactor biosynthesis; adenosylcobalamin biosynthesis; adenosylcobalamin from cob(II)yrinate a,c-diamide: step 5/7.</text>
</comment>
<dbReference type="GO" id="GO:0043752">
    <property type="term" value="F:adenosylcobinamide kinase activity"/>
    <property type="evidence" value="ECO:0007669"/>
    <property type="project" value="UniProtKB-EC"/>
</dbReference>
<comment type="pathway">
    <text evidence="5">Cofactor biosynthesis; adenosylcobalamin biosynthesis; adenosylcobalamin from cob(II)yrinate a,c-diamide: step 6/7.</text>
</comment>
<dbReference type="SUPFAM" id="SSF52540">
    <property type="entry name" value="P-loop containing nucleoside triphosphate hydrolases"/>
    <property type="match status" value="1"/>
</dbReference>
<evidence type="ECO:0000256" key="17">
    <source>
        <dbReference type="ARBA" id="ARBA00030571"/>
    </source>
</evidence>
<evidence type="ECO:0000256" key="3">
    <source>
        <dbReference type="ARBA" id="ARBA00001522"/>
    </source>
</evidence>
<comment type="catalytic activity">
    <reaction evidence="1">
        <text>adenosylcob(III)inamide + ATP = adenosylcob(III)inamide phosphate + ADP + H(+)</text>
        <dbReference type="Rhea" id="RHEA:15769"/>
        <dbReference type="ChEBI" id="CHEBI:2480"/>
        <dbReference type="ChEBI" id="CHEBI:15378"/>
        <dbReference type="ChEBI" id="CHEBI:30616"/>
        <dbReference type="ChEBI" id="CHEBI:58502"/>
        <dbReference type="ChEBI" id="CHEBI:456216"/>
        <dbReference type="EC" id="2.7.1.156"/>
    </reaction>
</comment>
<keyword evidence="11 18" id="KW-0808">Transferase</keyword>
<comment type="catalytic activity">
    <reaction evidence="2">
        <text>adenosylcob(III)inamide phosphate + GTP + H(+) = adenosylcob(III)inamide-GDP + diphosphate</text>
        <dbReference type="Rhea" id="RHEA:22712"/>
        <dbReference type="ChEBI" id="CHEBI:15378"/>
        <dbReference type="ChEBI" id="CHEBI:33019"/>
        <dbReference type="ChEBI" id="CHEBI:37565"/>
        <dbReference type="ChEBI" id="CHEBI:58502"/>
        <dbReference type="ChEBI" id="CHEBI:60487"/>
        <dbReference type="EC" id="2.7.7.62"/>
    </reaction>
</comment>
<evidence type="ECO:0000313" key="18">
    <source>
        <dbReference type="EMBL" id="USR91789.1"/>
    </source>
</evidence>
<keyword evidence="15" id="KW-0342">GTP-binding</keyword>
<dbReference type="EMBL" id="CP098611">
    <property type="protein sequence ID" value="USR91789.1"/>
    <property type="molecule type" value="Genomic_DNA"/>
</dbReference>
<dbReference type="EC" id="2.7.1.156" evidence="8"/>
<dbReference type="InterPro" id="IPR003203">
    <property type="entry name" value="CobU/CobP"/>
</dbReference>
<evidence type="ECO:0000256" key="2">
    <source>
        <dbReference type="ARBA" id="ARBA00000711"/>
    </source>
</evidence>
<reference evidence="18" key="1">
    <citation type="submission" date="2022-06" db="EMBL/GenBank/DDBJ databases">
        <title>Genome sequence of Phormidium yuhuli AB48 isolated from an industrial photobioreactor environment.</title>
        <authorList>
            <person name="Qiu Y."/>
            <person name="Noonan A.J.C."/>
            <person name="Dofher K."/>
            <person name="Koch M."/>
            <person name="Kieft B."/>
            <person name="Lin X."/>
            <person name="Ziels R.M."/>
            <person name="Hallam S.J."/>
        </authorList>
    </citation>
    <scope>NUCLEOTIDE SEQUENCE</scope>
    <source>
        <strain evidence="18">AB48</strain>
    </source>
</reference>
<dbReference type="NCBIfam" id="NF004469">
    <property type="entry name" value="PRK05800.1"/>
    <property type="match status" value="1"/>
</dbReference>
<sequence>MGHLVLVTGAARSGKSEFAEWLAIQHKGIVTYIATARSNSQDPDWQARIERHRQRRPQSWQLEEVPLQLSASLERWSGPERCVLLDSLGTWVANGLEETEEDWGDRRDRWLQSARNFSGTCIVVAEETGWGVVPAYASGRLFRDRLGEVTRRLGAIADETYLIVAGRVLNLSQIAAPLPDIL</sequence>
<evidence type="ECO:0000256" key="16">
    <source>
        <dbReference type="ARBA" id="ARBA00029570"/>
    </source>
</evidence>
<evidence type="ECO:0000256" key="5">
    <source>
        <dbReference type="ARBA" id="ARBA00004692"/>
    </source>
</evidence>
<evidence type="ECO:0000256" key="10">
    <source>
        <dbReference type="ARBA" id="ARBA00022573"/>
    </source>
</evidence>
<evidence type="ECO:0000256" key="15">
    <source>
        <dbReference type="ARBA" id="ARBA00023134"/>
    </source>
</evidence>
<dbReference type="PANTHER" id="PTHR34848">
    <property type="match status" value="1"/>
</dbReference>
<dbReference type="RefSeq" id="WP_252663819.1">
    <property type="nucleotide sequence ID" value="NZ_CP098611.1"/>
</dbReference>
<evidence type="ECO:0000256" key="11">
    <source>
        <dbReference type="ARBA" id="ARBA00022679"/>
    </source>
</evidence>
<evidence type="ECO:0000256" key="12">
    <source>
        <dbReference type="ARBA" id="ARBA00022741"/>
    </source>
</evidence>
<evidence type="ECO:0000256" key="9">
    <source>
        <dbReference type="ARBA" id="ARBA00012523"/>
    </source>
</evidence>
<evidence type="ECO:0000256" key="7">
    <source>
        <dbReference type="ARBA" id="ARBA00007490"/>
    </source>
</evidence>
<name>A0ABY5ARE3_9CYAN</name>
<dbReference type="PANTHER" id="PTHR34848:SF1">
    <property type="entry name" value="BIFUNCTIONAL ADENOSYLCOBALAMIN BIOSYNTHESIS PROTEIN COBU"/>
    <property type="match status" value="1"/>
</dbReference>
<dbReference type="EC" id="2.7.7.62" evidence="9"/>
<comment type="catalytic activity">
    <reaction evidence="3">
        <text>adenosylcob(III)inamide + GTP = adenosylcob(III)inamide phosphate + GDP + H(+)</text>
        <dbReference type="Rhea" id="RHEA:15765"/>
        <dbReference type="ChEBI" id="CHEBI:2480"/>
        <dbReference type="ChEBI" id="CHEBI:15378"/>
        <dbReference type="ChEBI" id="CHEBI:37565"/>
        <dbReference type="ChEBI" id="CHEBI:58189"/>
        <dbReference type="ChEBI" id="CHEBI:58502"/>
        <dbReference type="EC" id="2.7.1.156"/>
    </reaction>
</comment>
<comment type="function">
    <text evidence="4">Catalyzes ATP-dependent phosphorylation of adenosylcobinamide and addition of GMP to adenosylcobinamide phosphate.</text>
</comment>
<accession>A0ABY5ARE3</accession>
<evidence type="ECO:0000313" key="19">
    <source>
        <dbReference type="Proteomes" id="UP001056708"/>
    </source>
</evidence>
<organism evidence="18 19">
    <name type="scientific">Phormidium yuhuli AB48</name>
    <dbReference type="NCBI Taxonomy" id="2940671"/>
    <lineage>
        <taxon>Bacteria</taxon>
        <taxon>Bacillati</taxon>
        <taxon>Cyanobacteriota</taxon>
        <taxon>Cyanophyceae</taxon>
        <taxon>Oscillatoriophycideae</taxon>
        <taxon>Oscillatoriales</taxon>
        <taxon>Oscillatoriaceae</taxon>
        <taxon>Phormidium</taxon>
        <taxon>Phormidium yuhuli</taxon>
    </lineage>
</organism>
<evidence type="ECO:0000256" key="14">
    <source>
        <dbReference type="ARBA" id="ARBA00022840"/>
    </source>
</evidence>
<keyword evidence="19" id="KW-1185">Reference proteome</keyword>
<gene>
    <name evidence="18" type="primary">cobU</name>
    <name evidence="18" type="ORF">NEA10_03410</name>
</gene>
<evidence type="ECO:0000256" key="1">
    <source>
        <dbReference type="ARBA" id="ARBA00000312"/>
    </source>
</evidence>
<evidence type="ECO:0000256" key="8">
    <source>
        <dbReference type="ARBA" id="ARBA00012016"/>
    </source>
</evidence>